<protein>
    <submittedName>
        <fullName evidence="2">Uncharacterized protein</fullName>
    </submittedName>
</protein>
<gene>
    <name evidence="2" type="ORF">QQF64_009547</name>
</gene>
<keyword evidence="3" id="KW-1185">Reference proteome</keyword>
<dbReference type="Proteomes" id="UP001558613">
    <property type="component" value="Unassembled WGS sequence"/>
</dbReference>
<name>A0ABR3M2Z6_9TELE</name>
<dbReference type="EMBL" id="JAYMGO010000016">
    <property type="protein sequence ID" value="KAL1258970.1"/>
    <property type="molecule type" value="Genomic_DNA"/>
</dbReference>
<evidence type="ECO:0000256" key="1">
    <source>
        <dbReference type="SAM" id="MobiDB-lite"/>
    </source>
</evidence>
<sequence>MKRDGAASFLTFQRMVDWGNGDQGRTGRAESPGGVGWTGSLQGRAGPHQGGKKNPSTPNLHLKCILTSDSMPKIQPQTIKSLKTKPPSEGADIFNVSKRQVERIRK</sequence>
<evidence type="ECO:0000313" key="2">
    <source>
        <dbReference type="EMBL" id="KAL1258970.1"/>
    </source>
</evidence>
<proteinExistence type="predicted"/>
<evidence type="ECO:0000313" key="3">
    <source>
        <dbReference type="Proteomes" id="UP001558613"/>
    </source>
</evidence>
<reference evidence="2 3" key="1">
    <citation type="submission" date="2023-09" db="EMBL/GenBank/DDBJ databases">
        <authorList>
            <person name="Wang M."/>
        </authorList>
    </citation>
    <scope>NUCLEOTIDE SEQUENCE [LARGE SCALE GENOMIC DNA]</scope>
    <source>
        <strain evidence="2">GT-2023</strain>
        <tissue evidence="2">Liver</tissue>
    </source>
</reference>
<feature type="region of interest" description="Disordered" evidence="1">
    <location>
        <begin position="17"/>
        <end position="59"/>
    </location>
</feature>
<organism evidence="2 3">
    <name type="scientific">Cirrhinus molitorella</name>
    <name type="common">mud carp</name>
    <dbReference type="NCBI Taxonomy" id="172907"/>
    <lineage>
        <taxon>Eukaryota</taxon>
        <taxon>Metazoa</taxon>
        <taxon>Chordata</taxon>
        <taxon>Craniata</taxon>
        <taxon>Vertebrata</taxon>
        <taxon>Euteleostomi</taxon>
        <taxon>Actinopterygii</taxon>
        <taxon>Neopterygii</taxon>
        <taxon>Teleostei</taxon>
        <taxon>Ostariophysi</taxon>
        <taxon>Cypriniformes</taxon>
        <taxon>Cyprinidae</taxon>
        <taxon>Labeoninae</taxon>
        <taxon>Labeonini</taxon>
        <taxon>Cirrhinus</taxon>
    </lineage>
</organism>
<accession>A0ABR3M2Z6</accession>
<comment type="caution">
    <text evidence="2">The sequence shown here is derived from an EMBL/GenBank/DDBJ whole genome shotgun (WGS) entry which is preliminary data.</text>
</comment>